<protein>
    <submittedName>
        <fullName evidence="2">Uncharacterized protein LOC136074782</fullName>
    </submittedName>
</protein>
<proteinExistence type="predicted"/>
<dbReference type="RefSeq" id="XP_065643148.1">
    <property type="nucleotide sequence ID" value="XM_065787076.1"/>
</dbReference>
<dbReference type="Proteomes" id="UP001652625">
    <property type="component" value="Chromosome 01"/>
</dbReference>
<organism evidence="1 2">
    <name type="scientific">Hydra vulgaris</name>
    <name type="common">Hydra</name>
    <name type="synonym">Hydra attenuata</name>
    <dbReference type="NCBI Taxonomy" id="6087"/>
    <lineage>
        <taxon>Eukaryota</taxon>
        <taxon>Metazoa</taxon>
        <taxon>Cnidaria</taxon>
        <taxon>Hydrozoa</taxon>
        <taxon>Hydroidolina</taxon>
        <taxon>Anthoathecata</taxon>
        <taxon>Aplanulata</taxon>
        <taxon>Hydridae</taxon>
        <taxon>Hydra</taxon>
    </lineage>
</organism>
<evidence type="ECO:0000313" key="2">
    <source>
        <dbReference type="RefSeq" id="XP_065643148.1"/>
    </source>
</evidence>
<keyword evidence="1" id="KW-1185">Reference proteome</keyword>
<gene>
    <name evidence="2" type="primary">LOC136074782</name>
</gene>
<reference evidence="2" key="2">
    <citation type="submission" date="2025-08" db="UniProtKB">
        <authorList>
            <consortium name="RefSeq"/>
        </authorList>
    </citation>
    <scope>IDENTIFICATION</scope>
</reference>
<accession>A0ABM4B2W0</accession>
<sequence length="137" mass="16413">MFQNVVMVFEVKRFFFIMLSVLTINCYQHIYPVWSYSNVNGTVFETSVYQYTCKPIQKRQQSSCYQRDIKTGIVVFLPVQFYDVIGYSNKTEMIYGYTNRRNIIELNFNRKPALVILTQDRWNDLQANQFVWRVLST</sequence>
<name>A0ABM4B2W0_HYDVU</name>
<evidence type="ECO:0000313" key="1">
    <source>
        <dbReference type="Proteomes" id="UP001652625"/>
    </source>
</evidence>
<reference evidence="1" key="1">
    <citation type="submission" date="2025-05" db="UniProtKB">
        <authorList>
            <consortium name="RefSeq"/>
        </authorList>
    </citation>
    <scope>NUCLEOTIDE SEQUENCE [LARGE SCALE GENOMIC DNA]</scope>
</reference>
<dbReference type="GeneID" id="136074782"/>